<protein>
    <submittedName>
        <fullName evidence="1">Uncharacterized protein</fullName>
    </submittedName>
</protein>
<dbReference type="RefSeq" id="XP_018225876.1">
    <property type="nucleotide sequence ID" value="XM_018370586.1"/>
</dbReference>
<organism evidence="1 2">
    <name type="scientific">Pneumocystis carinii (strain B80)</name>
    <name type="common">Rat pneumocystis pneumonia agent</name>
    <name type="synonym">Pneumocystis carinii f. sp. carinii</name>
    <dbReference type="NCBI Taxonomy" id="1408658"/>
    <lineage>
        <taxon>Eukaryota</taxon>
        <taxon>Fungi</taxon>
        <taxon>Dikarya</taxon>
        <taxon>Ascomycota</taxon>
        <taxon>Taphrinomycotina</taxon>
        <taxon>Pneumocystomycetes</taxon>
        <taxon>Pneumocystaceae</taxon>
        <taxon>Pneumocystis</taxon>
    </lineage>
</organism>
<dbReference type="AlphaFoldDB" id="A0A0W4ZIH0"/>
<dbReference type="GeneID" id="28936789"/>
<accession>A0A0W4ZIH0</accession>
<evidence type="ECO:0000313" key="2">
    <source>
        <dbReference type="Proteomes" id="UP000054454"/>
    </source>
</evidence>
<keyword evidence="2" id="KW-1185">Reference proteome</keyword>
<dbReference type="EMBL" id="LFVZ01000008">
    <property type="protein sequence ID" value="KTW28167.1"/>
    <property type="molecule type" value="Genomic_DNA"/>
</dbReference>
<dbReference type="OrthoDB" id="5353123at2759"/>
<reference evidence="2" key="1">
    <citation type="journal article" date="2016" name="Nat. Commun.">
        <title>Genome analysis of three Pneumocystis species reveals adaptation mechanisms to life exclusively in mammalian hosts.</title>
        <authorList>
            <person name="Ma L."/>
            <person name="Chen Z."/>
            <person name="Huang D.W."/>
            <person name="Kutty G."/>
            <person name="Ishihara M."/>
            <person name="Wang H."/>
            <person name="Abouelleil A."/>
            <person name="Bishop L."/>
            <person name="Davey E."/>
            <person name="Deng R."/>
            <person name="Deng X."/>
            <person name="Fan L."/>
            <person name="Fantoni G."/>
            <person name="Fitzgerald M."/>
            <person name="Gogineni E."/>
            <person name="Goldberg J.M."/>
            <person name="Handley G."/>
            <person name="Hu X."/>
            <person name="Huber C."/>
            <person name="Jiao X."/>
            <person name="Jones K."/>
            <person name="Levin J.Z."/>
            <person name="Liu Y."/>
            <person name="Macdonald P."/>
            <person name="Melnikov A."/>
            <person name="Raley C."/>
            <person name="Sassi M."/>
            <person name="Sherman B.T."/>
            <person name="Song X."/>
            <person name="Sykes S."/>
            <person name="Tran B."/>
            <person name="Walsh L."/>
            <person name="Xia Y."/>
            <person name="Yang J."/>
            <person name="Young S."/>
            <person name="Zeng Q."/>
            <person name="Zheng X."/>
            <person name="Stephens R."/>
            <person name="Nusbaum C."/>
            <person name="Birren B.W."/>
            <person name="Azadi P."/>
            <person name="Lempicki R.A."/>
            <person name="Cuomo C.A."/>
            <person name="Kovacs J.A."/>
        </authorList>
    </citation>
    <scope>NUCLEOTIDE SEQUENCE [LARGE SCALE GENOMIC DNA]</scope>
    <source>
        <strain evidence="2">B80</strain>
    </source>
</reference>
<proteinExistence type="predicted"/>
<gene>
    <name evidence="1" type="ORF">T552_02026</name>
</gene>
<comment type="caution">
    <text evidence="1">The sequence shown here is derived from an EMBL/GenBank/DDBJ whole genome shotgun (WGS) entry which is preliminary data.</text>
</comment>
<evidence type="ECO:0000313" key="1">
    <source>
        <dbReference type="EMBL" id="KTW28167.1"/>
    </source>
</evidence>
<dbReference type="VEuPathDB" id="FungiDB:T552_02026"/>
<sequence>MCFNFFTSHEKPMNNKTKSCMCLPLSCLSDKSCKEECEIMKLPNEQSGLDLYDCFFGDEMPVYVGKSHGSSKKSNKDIQVNSNALKDIFEINPQYDDGNVEEIIKGLSKNTSSLKNLKLNKLFDNPLDRESKCTELITMSMNSQQMLGKYGFNLLNRELGTIPENEVLHCFYTTYNRKHVHI</sequence>
<name>A0A0W4ZIH0_PNEC8</name>
<dbReference type="Proteomes" id="UP000054454">
    <property type="component" value="Unassembled WGS sequence"/>
</dbReference>